<evidence type="ECO:0000313" key="2">
    <source>
        <dbReference type="EMBL" id="KFQ39748.1"/>
    </source>
</evidence>
<dbReference type="AlphaFoldDB" id="A0A091RIR2"/>
<evidence type="ECO:0000313" key="3">
    <source>
        <dbReference type="Proteomes" id="UP000053369"/>
    </source>
</evidence>
<accession>A0A091RIR2</accession>
<feature type="region of interest" description="Disordered" evidence="1">
    <location>
        <begin position="81"/>
        <end position="108"/>
    </location>
</feature>
<keyword evidence="3" id="KW-1185">Reference proteome</keyword>
<protein>
    <submittedName>
        <fullName evidence="2">Zinc finger CCHC domain-containing protein 7</fullName>
    </submittedName>
</protein>
<feature type="region of interest" description="Disordered" evidence="1">
    <location>
        <begin position="1"/>
        <end position="22"/>
    </location>
</feature>
<dbReference type="Proteomes" id="UP000053369">
    <property type="component" value="Unassembled WGS sequence"/>
</dbReference>
<sequence>EDSYKYEDELYHEESSSEQSVDSDVEFHLYSQIHYSQNLGEISVLEVDEESDDAGVPAEKKKITVDPEVIVLSDTPDEDSIYKSKAKKSAGRLERGKMHIHPASSTPNHAKAAACSALSLSGSGADTSREGRSAGGKLSPVCAAGAHTIADMLVIDDSSEESVISEDHVENWMLLGADADDGDEDIILNIEG</sequence>
<feature type="non-terminal residue" evidence="2">
    <location>
        <position position="1"/>
    </location>
</feature>
<name>A0A091RIR2_9AVES</name>
<organism evidence="2 3">
    <name type="scientific">Mesitornis unicolor</name>
    <name type="common">brown roatelo</name>
    <dbReference type="NCBI Taxonomy" id="54374"/>
    <lineage>
        <taxon>Eukaryota</taxon>
        <taxon>Metazoa</taxon>
        <taxon>Chordata</taxon>
        <taxon>Craniata</taxon>
        <taxon>Vertebrata</taxon>
        <taxon>Euteleostomi</taxon>
        <taxon>Archelosauria</taxon>
        <taxon>Archosauria</taxon>
        <taxon>Dinosauria</taxon>
        <taxon>Saurischia</taxon>
        <taxon>Theropoda</taxon>
        <taxon>Coelurosauria</taxon>
        <taxon>Aves</taxon>
        <taxon>Neognathae</taxon>
        <taxon>Neoaves</taxon>
        <taxon>Columbimorphae</taxon>
        <taxon>Mesitornithiformes</taxon>
        <taxon>Mesitornithidae</taxon>
        <taxon>Mesitornis</taxon>
    </lineage>
</organism>
<proteinExistence type="predicted"/>
<feature type="non-terminal residue" evidence="2">
    <location>
        <position position="192"/>
    </location>
</feature>
<dbReference type="EMBL" id="KK820139">
    <property type="protein sequence ID" value="KFQ39748.1"/>
    <property type="molecule type" value="Genomic_DNA"/>
</dbReference>
<gene>
    <name evidence="2" type="ORF">N332_08569</name>
</gene>
<feature type="compositionally biased region" description="Basic and acidic residues" evidence="1">
    <location>
        <begin position="1"/>
        <end position="15"/>
    </location>
</feature>
<reference evidence="2 3" key="1">
    <citation type="submission" date="2014-04" db="EMBL/GenBank/DDBJ databases">
        <title>Genome evolution of avian class.</title>
        <authorList>
            <person name="Zhang G."/>
            <person name="Li C."/>
        </authorList>
    </citation>
    <scope>NUCLEOTIDE SEQUENCE [LARGE SCALE GENOMIC DNA]</scope>
    <source>
        <strain evidence="2">BGI_N332</strain>
    </source>
</reference>
<evidence type="ECO:0000256" key="1">
    <source>
        <dbReference type="SAM" id="MobiDB-lite"/>
    </source>
</evidence>